<reference evidence="1 2" key="1">
    <citation type="submission" date="2024-01" db="EMBL/GenBank/DDBJ databases">
        <title>The genomes of 5 underutilized Papilionoideae crops provide insights into root nodulation and disease resistanc.</title>
        <authorList>
            <person name="Yuan L."/>
        </authorList>
    </citation>
    <scope>NUCLEOTIDE SEQUENCE [LARGE SCALE GENOMIC DNA]</scope>
    <source>
        <strain evidence="1">ZHUSHIDOU_FW_LH</strain>
        <tissue evidence="1">Leaf</tissue>
    </source>
</reference>
<proteinExistence type="predicted"/>
<sequence length="213" mass="23506">MVTVVPSSRNVMKRSAFPLLANKQRRRRGKGVSGSGRRRRRLIPDQNGTAVLVVPSVLVGDRGKVADRTEQRWIERREEADNRLDRAERSLIPVCCVAPPPAMGVGITNRLPPVTDPLESLSPWAAVELKPSLAFPLVANCDSILAAKTEPPPCALSLSASTVASVSLPPPQSHAPSLVTGVLHGFESSRRWWWWRCVPMVMGSSGSWWYWNR</sequence>
<comment type="caution">
    <text evidence="1">The sequence shown here is derived from an EMBL/GenBank/DDBJ whole genome shotgun (WGS) entry which is preliminary data.</text>
</comment>
<protein>
    <submittedName>
        <fullName evidence="1">Uncharacterized protein</fullName>
    </submittedName>
</protein>
<evidence type="ECO:0000313" key="1">
    <source>
        <dbReference type="EMBL" id="KAK7251834.1"/>
    </source>
</evidence>
<organism evidence="1 2">
    <name type="scientific">Crotalaria pallida</name>
    <name type="common">Smooth rattlebox</name>
    <name type="synonym">Crotalaria striata</name>
    <dbReference type="NCBI Taxonomy" id="3830"/>
    <lineage>
        <taxon>Eukaryota</taxon>
        <taxon>Viridiplantae</taxon>
        <taxon>Streptophyta</taxon>
        <taxon>Embryophyta</taxon>
        <taxon>Tracheophyta</taxon>
        <taxon>Spermatophyta</taxon>
        <taxon>Magnoliopsida</taxon>
        <taxon>eudicotyledons</taxon>
        <taxon>Gunneridae</taxon>
        <taxon>Pentapetalae</taxon>
        <taxon>rosids</taxon>
        <taxon>fabids</taxon>
        <taxon>Fabales</taxon>
        <taxon>Fabaceae</taxon>
        <taxon>Papilionoideae</taxon>
        <taxon>50 kb inversion clade</taxon>
        <taxon>genistoids sensu lato</taxon>
        <taxon>core genistoids</taxon>
        <taxon>Crotalarieae</taxon>
        <taxon>Crotalaria</taxon>
    </lineage>
</organism>
<name>A0AAN9ECG1_CROPI</name>
<dbReference type="Proteomes" id="UP001372338">
    <property type="component" value="Unassembled WGS sequence"/>
</dbReference>
<dbReference type="AlphaFoldDB" id="A0AAN9ECG1"/>
<keyword evidence="2" id="KW-1185">Reference proteome</keyword>
<evidence type="ECO:0000313" key="2">
    <source>
        <dbReference type="Proteomes" id="UP001372338"/>
    </source>
</evidence>
<accession>A0AAN9ECG1</accession>
<gene>
    <name evidence="1" type="ORF">RIF29_35392</name>
</gene>
<dbReference type="EMBL" id="JAYWIO010000007">
    <property type="protein sequence ID" value="KAK7251834.1"/>
    <property type="molecule type" value="Genomic_DNA"/>
</dbReference>